<dbReference type="PROSITE" id="PS51257">
    <property type="entry name" value="PROKAR_LIPOPROTEIN"/>
    <property type="match status" value="1"/>
</dbReference>
<dbReference type="Gene3D" id="3.40.50.720">
    <property type="entry name" value="NAD(P)-binding Rossmann-like Domain"/>
    <property type="match status" value="1"/>
</dbReference>
<dbReference type="Pfam" id="PF00106">
    <property type="entry name" value="adh_short"/>
    <property type="match status" value="1"/>
</dbReference>
<keyword evidence="2" id="KW-0560">Oxidoreductase</keyword>
<evidence type="ECO:0000256" key="1">
    <source>
        <dbReference type="ARBA" id="ARBA00006484"/>
    </source>
</evidence>
<organism evidence="3">
    <name type="scientific">Zeugodacus cucurbitae</name>
    <name type="common">Melon fruit fly</name>
    <name type="synonym">Bactrocera cucurbitae</name>
    <dbReference type="NCBI Taxonomy" id="28588"/>
    <lineage>
        <taxon>Eukaryota</taxon>
        <taxon>Metazoa</taxon>
        <taxon>Ecdysozoa</taxon>
        <taxon>Arthropoda</taxon>
        <taxon>Hexapoda</taxon>
        <taxon>Insecta</taxon>
        <taxon>Pterygota</taxon>
        <taxon>Neoptera</taxon>
        <taxon>Endopterygota</taxon>
        <taxon>Diptera</taxon>
        <taxon>Brachycera</taxon>
        <taxon>Muscomorpha</taxon>
        <taxon>Tephritoidea</taxon>
        <taxon>Tephritidae</taxon>
        <taxon>Zeugodacus</taxon>
        <taxon>Zeugodacus</taxon>
    </lineage>
</organism>
<reference evidence="3" key="1">
    <citation type="submission" date="2014-11" db="EMBL/GenBank/DDBJ databases">
        <authorList>
            <person name="Geib S."/>
        </authorList>
    </citation>
    <scope>NUCLEOTIDE SEQUENCE</scope>
</reference>
<proteinExistence type="inferred from homology"/>
<name>A0A0A1XM38_ZEUCU</name>
<dbReference type="PANTHER" id="PTHR43115">
    <property type="entry name" value="DEHYDROGENASE/REDUCTASE SDR FAMILY MEMBER 11"/>
    <property type="match status" value="1"/>
</dbReference>
<gene>
    <name evidence="3" type="primary">Dhrs11_7</name>
    <name evidence="3" type="ORF">g.6082</name>
</gene>
<dbReference type="SUPFAM" id="SSF51735">
    <property type="entry name" value="NAD(P)-binding Rossmann-fold domains"/>
    <property type="match status" value="1"/>
</dbReference>
<dbReference type="PANTHER" id="PTHR43115:SF4">
    <property type="entry name" value="DEHYDROGENASE_REDUCTASE SDR FAMILY MEMBER 11"/>
    <property type="match status" value="1"/>
</dbReference>
<reference evidence="3" key="2">
    <citation type="journal article" date="2015" name="Gigascience">
        <title>Reconstructing a comprehensive transcriptome assembly of a white-pupal translocated strain of the pest fruit fly Bactrocera cucurbitae.</title>
        <authorList>
            <person name="Sim S.B."/>
            <person name="Calla B."/>
            <person name="Hall B."/>
            <person name="DeRego T."/>
            <person name="Geib S.M."/>
        </authorList>
    </citation>
    <scope>NUCLEOTIDE SEQUENCE</scope>
</reference>
<sequence>MNRWQNRVAVVTGASSGIGAACAKLIVAAGIQVVGLARRVQRLEELKQSLPAEQQPLFHYKQCDVSQEQQVNEAFDWIEQQLGGTDILVSNAGILRDGNLVDMAVSDIRDVVNTNLMGSIYCLQNALKSMRKRNYPGHLILINSTAGLAGYNPGKDDPSLNVYTPTKFALNAVNEICRQELITLKTKVKTTNISPGWVSTEIVPDETKAQLGDVILQADDIANAVIYALSTPPHAQVQEITLRAVGEWF</sequence>
<dbReference type="InterPro" id="IPR036291">
    <property type="entry name" value="NAD(P)-bd_dom_sf"/>
</dbReference>
<comment type="similarity">
    <text evidence="1">Belongs to the short-chain dehydrogenases/reductases (SDR) family.</text>
</comment>
<dbReference type="AlphaFoldDB" id="A0A0A1XM38"/>
<evidence type="ECO:0000256" key="2">
    <source>
        <dbReference type="ARBA" id="ARBA00023002"/>
    </source>
</evidence>
<protein>
    <submittedName>
        <fullName evidence="3">Dehydrogenase/reductase SDR family member 11</fullName>
    </submittedName>
</protein>
<dbReference type="GO" id="GO:0016616">
    <property type="term" value="F:oxidoreductase activity, acting on the CH-OH group of donors, NAD or NADP as acceptor"/>
    <property type="evidence" value="ECO:0007669"/>
    <property type="project" value="UniProtKB-ARBA"/>
</dbReference>
<dbReference type="EMBL" id="GBXI01002221">
    <property type="protein sequence ID" value="JAD12071.1"/>
    <property type="molecule type" value="Transcribed_RNA"/>
</dbReference>
<dbReference type="FunFam" id="3.40.50.720:FF:000047">
    <property type="entry name" value="NADP-dependent L-serine/L-allo-threonine dehydrogenase"/>
    <property type="match status" value="1"/>
</dbReference>
<dbReference type="PRINTS" id="PR00081">
    <property type="entry name" value="GDHRDH"/>
</dbReference>
<evidence type="ECO:0000313" key="3">
    <source>
        <dbReference type="EMBL" id="JAD12071.1"/>
    </source>
</evidence>
<dbReference type="InterPro" id="IPR002347">
    <property type="entry name" value="SDR_fam"/>
</dbReference>
<accession>A0A0A1XM38</accession>